<sequence length="85" mass="9508">MIAHFAGWGPMATWNWDWDGDAWKFATPFVLALLWWKGLDVSGVSGRRATAKEQARLAERQRERVQNLGRSAGGGENRRPPGGSR</sequence>
<feature type="compositionally biased region" description="Basic and acidic residues" evidence="1">
    <location>
        <begin position="52"/>
        <end position="65"/>
    </location>
</feature>
<reference evidence="2 3" key="1">
    <citation type="submission" date="2017-07" db="EMBL/GenBank/DDBJ databases">
        <title>Complete Genome Sequence of the cosmetic ferment Vitreoscilla filiformis (ATCC15551).</title>
        <authorList>
            <person name="Contreras S."/>
            <person name="Sagory-Zalkind P."/>
            <person name="Blanquart H."/>
            <person name="Iltis A."/>
            <person name="Morand S.C."/>
        </authorList>
    </citation>
    <scope>NUCLEOTIDE SEQUENCE [LARGE SCALE GENOMIC DNA]</scope>
    <source>
        <strain evidence="2 3">ATCC 15551</strain>
    </source>
</reference>
<feature type="region of interest" description="Disordered" evidence="1">
    <location>
        <begin position="52"/>
        <end position="85"/>
    </location>
</feature>
<dbReference type="NCBIfam" id="TIGR04438">
    <property type="entry name" value="small_Trp_rich"/>
    <property type="match status" value="1"/>
</dbReference>
<dbReference type="InterPro" id="IPR031044">
    <property type="entry name" value="Small_Trp_rich"/>
</dbReference>
<organism evidence="2 3">
    <name type="scientific">Vitreoscilla filiformis</name>
    <dbReference type="NCBI Taxonomy" id="63"/>
    <lineage>
        <taxon>Bacteria</taxon>
        <taxon>Pseudomonadati</taxon>
        <taxon>Pseudomonadota</taxon>
        <taxon>Betaproteobacteria</taxon>
        <taxon>Neisseriales</taxon>
        <taxon>Neisseriaceae</taxon>
        <taxon>Vitreoscilla</taxon>
    </lineage>
</organism>
<evidence type="ECO:0000256" key="1">
    <source>
        <dbReference type="SAM" id="MobiDB-lite"/>
    </source>
</evidence>
<dbReference type="AlphaFoldDB" id="A0A221KHM3"/>
<evidence type="ECO:0000313" key="3">
    <source>
        <dbReference type="Proteomes" id="UP000199729"/>
    </source>
</evidence>
<keyword evidence="3" id="KW-1185">Reference proteome</keyword>
<dbReference type="KEGG" id="vff:VITFI_CDS2556"/>
<name>A0A221KHM3_VITFI</name>
<protein>
    <recommendedName>
        <fullName evidence="4">TIGR04438 family Trp-rich protein</fullName>
    </recommendedName>
</protein>
<dbReference type="EMBL" id="CP022423">
    <property type="protein sequence ID" value="ASM78333.1"/>
    <property type="molecule type" value="Genomic_DNA"/>
</dbReference>
<proteinExistence type="predicted"/>
<gene>
    <name evidence="2" type="ORF">VITFI_CDS2556</name>
</gene>
<evidence type="ECO:0000313" key="2">
    <source>
        <dbReference type="EMBL" id="ASM78333.1"/>
    </source>
</evidence>
<accession>A0A221KHM3</accession>
<dbReference type="Proteomes" id="UP000199729">
    <property type="component" value="Chromosome"/>
</dbReference>
<evidence type="ECO:0008006" key="4">
    <source>
        <dbReference type="Google" id="ProtNLM"/>
    </source>
</evidence>